<comment type="caution">
    <text evidence="1">The sequence shown here is derived from an EMBL/GenBank/DDBJ whole genome shotgun (WGS) entry which is preliminary data.</text>
</comment>
<keyword evidence="2" id="KW-1185">Reference proteome</keyword>
<proteinExistence type="predicted"/>
<sequence length="56" mass="6355">MAKAPAYRTLAEIQELRWVCFTLSKAATRPGAADEARHRIRCLRGGVPRPWTWAAF</sequence>
<dbReference type="EMBL" id="JAVLVT010000010">
    <property type="protein sequence ID" value="MDS1272333.1"/>
    <property type="molecule type" value="Genomic_DNA"/>
</dbReference>
<organism evidence="1 2">
    <name type="scientific">Lipingzhangella rawalii</name>
    <dbReference type="NCBI Taxonomy" id="2055835"/>
    <lineage>
        <taxon>Bacteria</taxon>
        <taxon>Bacillati</taxon>
        <taxon>Actinomycetota</taxon>
        <taxon>Actinomycetes</taxon>
        <taxon>Streptosporangiales</taxon>
        <taxon>Nocardiopsidaceae</taxon>
        <taxon>Lipingzhangella</taxon>
    </lineage>
</organism>
<name>A0ABU2HAJ4_9ACTN</name>
<evidence type="ECO:0008006" key="3">
    <source>
        <dbReference type="Google" id="ProtNLM"/>
    </source>
</evidence>
<protein>
    <recommendedName>
        <fullName evidence="3">Transposase</fullName>
    </recommendedName>
</protein>
<reference evidence="2" key="1">
    <citation type="submission" date="2023-07" db="EMBL/GenBank/DDBJ databases">
        <title>Novel species in the genus Lipingzhangella isolated from Sambhar Salt Lake.</title>
        <authorList>
            <person name="Jiya N."/>
            <person name="Kajale S."/>
            <person name="Sharma A."/>
        </authorList>
    </citation>
    <scope>NUCLEOTIDE SEQUENCE [LARGE SCALE GENOMIC DNA]</scope>
    <source>
        <strain evidence="2">LS1_29</strain>
    </source>
</reference>
<accession>A0ABU2HAJ4</accession>
<evidence type="ECO:0000313" key="1">
    <source>
        <dbReference type="EMBL" id="MDS1272333.1"/>
    </source>
</evidence>
<dbReference type="RefSeq" id="WP_310913898.1">
    <property type="nucleotide sequence ID" value="NZ_JAVLVT010000010.1"/>
</dbReference>
<gene>
    <name evidence="1" type="ORF">RIF23_18765</name>
</gene>
<evidence type="ECO:0000313" key="2">
    <source>
        <dbReference type="Proteomes" id="UP001250214"/>
    </source>
</evidence>
<dbReference type="Proteomes" id="UP001250214">
    <property type="component" value="Unassembled WGS sequence"/>
</dbReference>